<feature type="compositionally biased region" description="Basic residues" evidence="1">
    <location>
        <begin position="31"/>
        <end position="65"/>
    </location>
</feature>
<comment type="caution">
    <text evidence="2">The sequence shown here is derived from an EMBL/GenBank/DDBJ whole genome shotgun (WGS) entry which is preliminary data.</text>
</comment>
<evidence type="ECO:0000313" key="2">
    <source>
        <dbReference type="EMBL" id="CAE8602329.1"/>
    </source>
</evidence>
<dbReference type="AlphaFoldDB" id="A0A813ETH0"/>
<evidence type="ECO:0000256" key="1">
    <source>
        <dbReference type="SAM" id="MobiDB-lite"/>
    </source>
</evidence>
<sequence length="129" mass="15269">MNNMTKKLENRTTWHVPLDKQRRINNNNNNKTKKKNKNKKKKNKNKNKKKNKNKNKNRNKNRNKNTNKNDKQQCDGNGCGIPSNALSPTDAERTAKRMQYPSETSWRTRKVVHSAQNQSFGHHEMWDIL</sequence>
<organism evidence="2 3">
    <name type="scientific">Polarella glacialis</name>
    <name type="common">Dinoflagellate</name>
    <dbReference type="NCBI Taxonomy" id="89957"/>
    <lineage>
        <taxon>Eukaryota</taxon>
        <taxon>Sar</taxon>
        <taxon>Alveolata</taxon>
        <taxon>Dinophyceae</taxon>
        <taxon>Suessiales</taxon>
        <taxon>Suessiaceae</taxon>
        <taxon>Polarella</taxon>
    </lineage>
</organism>
<gene>
    <name evidence="2" type="ORF">PGLA1383_LOCUS20575</name>
</gene>
<dbReference type="Proteomes" id="UP000654075">
    <property type="component" value="Unassembled WGS sequence"/>
</dbReference>
<feature type="compositionally biased region" description="Basic and acidic residues" evidence="1">
    <location>
        <begin position="1"/>
        <end position="22"/>
    </location>
</feature>
<keyword evidence="3" id="KW-1185">Reference proteome</keyword>
<proteinExistence type="predicted"/>
<feature type="region of interest" description="Disordered" evidence="1">
    <location>
        <begin position="1"/>
        <end position="110"/>
    </location>
</feature>
<evidence type="ECO:0000313" key="3">
    <source>
        <dbReference type="Proteomes" id="UP000654075"/>
    </source>
</evidence>
<accession>A0A813ETH0</accession>
<reference evidence="2" key="1">
    <citation type="submission" date="2021-02" db="EMBL/GenBank/DDBJ databases">
        <authorList>
            <person name="Dougan E. K."/>
            <person name="Rhodes N."/>
            <person name="Thang M."/>
            <person name="Chan C."/>
        </authorList>
    </citation>
    <scope>NUCLEOTIDE SEQUENCE</scope>
</reference>
<name>A0A813ETH0_POLGL</name>
<protein>
    <submittedName>
        <fullName evidence="2">Uncharacterized protein</fullName>
    </submittedName>
</protein>
<dbReference type="EMBL" id="CAJNNV010014161">
    <property type="protein sequence ID" value="CAE8602329.1"/>
    <property type="molecule type" value="Genomic_DNA"/>
</dbReference>